<keyword evidence="5 7" id="KW-1015">Disulfide bond</keyword>
<dbReference type="PROSITE" id="PS00010">
    <property type="entry name" value="ASX_HYDROXYL"/>
    <property type="match status" value="1"/>
</dbReference>
<keyword evidence="3" id="KW-0677">Repeat</keyword>
<dbReference type="InterPro" id="IPR049883">
    <property type="entry name" value="NOTCH1_EGF-like"/>
</dbReference>
<dbReference type="PROSITE" id="PS01187">
    <property type="entry name" value="EGF_CA"/>
    <property type="match status" value="1"/>
</dbReference>
<feature type="non-terminal residue" evidence="8">
    <location>
        <position position="1"/>
    </location>
</feature>
<dbReference type="PROSITE" id="PS01186">
    <property type="entry name" value="EGF_2"/>
    <property type="match status" value="1"/>
</dbReference>
<dbReference type="Gene3D" id="2.20.100.10">
    <property type="entry name" value="Thrombospondin type-1 (TSP1) repeat"/>
    <property type="match status" value="1"/>
</dbReference>
<keyword evidence="2" id="KW-0732">Signal</keyword>
<evidence type="ECO:0000256" key="4">
    <source>
        <dbReference type="ARBA" id="ARBA00022837"/>
    </source>
</evidence>
<proteinExistence type="predicted"/>
<keyword evidence="1 7" id="KW-0245">EGF-like domain</keyword>
<name>A0A8J1Y9A1_OWEFU</name>
<keyword evidence="9" id="KW-1185">Reference proteome</keyword>
<dbReference type="InterPro" id="IPR001881">
    <property type="entry name" value="EGF-like_Ca-bd_dom"/>
</dbReference>
<keyword evidence="6" id="KW-0325">Glycoprotein</keyword>
<evidence type="ECO:0000256" key="6">
    <source>
        <dbReference type="ARBA" id="ARBA00023180"/>
    </source>
</evidence>
<dbReference type="Pfam" id="PF12947">
    <property type="entry name" value="EGF_3"/>
    <property type="match status" value="1"/>
</dbReference>
<dbReference type="PROSITE" id="PS00022">
    <property type="entry name" value="EGF_1"/>
    <property type="match status" value="1"/>
</dbReference>
<keyword evidence="4" id="KW-0106">Calcium</keyword>
<dbReference type="PANTHER" id="PTHR24039:SF28">
    <property type="entry name" value="EGF-LIKE DOMAIN-CONTAINING PROTEIN"/>
    <property type="match status" value="1"/>
</dbReference>
<dbReference type="Proteomes" id="UP000749559">
    <property type="component" value="Unassembled WGS sequence"/>
</dbReference>
<dbReference type="InterPro" id="IPR000742">
    <property type="entry name" value="EGF"/>
</dbReference>
<dbReference type="SUPFAM" id="SSF57196">
    <property type="entry name" value="EGF/Laminin"/>
    <property type="match status" value="3"/>
</dbReference>
<reference evidence="8" key="1">
    <citation type="submission" date="2022-03" db="EMBL/GenBank/DDBJ databases">
        <authorList>
            <person name="Martin C."/>
        </authorList>
    </citation>
    <scope>NUCLEOTIDE SEQUENCE</scope>
</reference>
<dbReference type="PANTHER" id="PTHR24039">
    <property type="entry name" value="FIBRILLIN-RELATED"/>
    <property type="match status" value="1"/>
</dbReference>
<accession>A0A8J1Y9A1</accession>
<dbReference type="OrthoDB" id="365616at2759"/>
<comment type="caution">
    <text evidence="7">Lacks conserved residue(s) required for the propagation of feature annotation.</text>
</comment>
<organism evidence="8 9">
    <name type="scientific">Owenia fusiformis</name>
    <name type="common">Polychaete worm</name>
    <dbReference type="NCBI Taxonomy" id="6347"/>
    <lineage>
        <taxon>Eukaryota</taxon>
        <taxon>Metazoa</taxon>
        <taxon>Spiralia</taxon>
        <taxon>Lophotrochozoa</taxon>
        <taxon>Annelida</taxon>
        <taxon>Polychaeta</taxon>
        <taxon>Sedentaria</taxon>
        <taxon>Canalipalpata</taxon>
        <taxon>Sabellida</taxon>
        <taxon>Oweniida</taxon>
        <taxon>Oweniidae</taxon>
        <taxon>Owenia</taxon>
    </lineage>
</organism>
<dbReference type="InterPro" id="IPR036383">
    <property type="entry name" value="TSP1_rpt_sf"/>
</dbReference>
<dbReference type="SMART" id="SM00209">
    <property type="entry name" value="TSP1"/>
    <property type="match status" value="1"/>
</dbReference>
<evidence type="ECO:0000313" key="8">
    <source>
        <dbReference type="EMBL" id="CAH1772454.1"/>
    </source>
</evidence>
<dbReference type="Gene3D" id="2.10.25.10">
    <property type="entry name" value="Laminin"/>
    <property type="match status" value="3"/>
</dbReference>
<evidence type="ECO:0000256" key="3">
    <source>
        <dbReference type="ARBA" id="ARBA00022737"/>
    </source>
</evidence>
<comment type="caution">
    <text evidence="8">The sequence shown here is derived from an EMBL/GenBank/DDBJ whole genome shotgun (WGS) entry which is preliminary data.</text>
</comment>
<evidence type="ECO:0000256" key="5">
    <source>
        <dbReference type="ARBA" id="ARBA00023157"/>
    </source>
</evidence>
<evidence type="ECO:0000256" key="7">
    <source>
        <dbReference type="PROSITE-ProRule" id="PRU00076"/>
    </source>
</evidence>
<dbReference type="EMBL" id="CAIIXF020000001">
    <property type="protein sequence ID" value="CAH1772454.1"/>
    <property type="molecule type" value="Genomic_DNA"/>
</dbReference>
<dbReference type="Pfam" id="PF07645">
    <property type="entry name" value="EGF_CA"/>
    <property type="match status" value="1"/>
</dbReference>
<dbReference type="InterPro" id="IPR018097">
    <property type="entry name" value="EGF_Ca-bd_CS"/>
</dbReference>
<feature type="disulfide bond" evidence="7">
    <location>
        <begin position="2077"/>
        <end position="2086"/>
    </location>
</feature>
<dbReference type="PROSITE" id="PS50092">
    <property type="entry name" value="TSP1"/>
    <property type="match status" value="1"/>
</dbReference>
<dbReference type="FunFam" id="2.10.25.10:FF:000038">
    <property type="entry name" value="Fibrillin 2"/>
    <property type="match status" value="1"/>
</dbReference>
<gene>
    <name evidence="8" type="ORF">OFUS_LOCUS218</name>
</gene>
<evidence type="ECO:0000313" key="9">
    <source>
        <dbReference type="Proteomes" id="UP000749559"/>
    </source>
</evidence>
<dbReference type="InterPro" id="IPR000884">
    <property type="entry name" value="TSP1_rpt"/>
</dbReference>
<evidence type="ECO:0000256" key="1">
    <source>
        <dbReference type="ARBA" id="ARBA00022536"/>
    </source>
</evidence>
<dbReference type="InterPro" id="IPR000152">
    <property type="entry name" value="EGF-type_Asp/Asn_hydroxyl_site"/>
</dbReference>
<dbReference type="PROSITE" id="PS50026">
    <property type="entry name" value="EGF_3"/>
    <property type="match status" value="3"/>
</dbReference>
<protein>
    <submittedName>
        <fullName evidence="8">Uncharacterized protein</fullName>
    </submittedName>
</protein>
<dbReference type="GO" id="GO:0005509">
    <property type="term" value="F:calcium ion binding"/>
    <property type="evidence" value="ECO:0007669"/>
    <property type="project" value="InterPro"/>
</dbReference>
<sequence>MCQKMQVDVYVSEDDKLDNGDTPLYDGMTRGLSRLVNTQWKDGQIKTFQDLTGIIVPAGHCGNQNIIFYVDTRNQIKETWKSNNIANVPVYVNCNKDMIALRSASLQQPEFIWQNTPVTLTLDLSIVNSGTQAIAPCINCSAIYYVLALSRDNQFDVSDKVLTVNVRVPKDGALQAQRGLKPDETLEMLGLTFDLTVNPTDCMAYSYMIVGVLPGSHHLTTEEYTENNYYPTGLNLLCQDATDLYVESFSMEGPVDLGETVMFSLAAQLTHDSDEELEYFKYSFWLSLDDEFQALVDSPLEYTVPSNKPFIMAPSESTILDLSSYDDYTSLVIPESTDKMFCGEVYVIVVLDSGTAVKEIDEGNNWQAAPLTIVCTGDMFYTSNFQYHLSTTKPWQEELFRMEINVDVRCPFSANCPTAATSPTVSFPVHFNFLLKLYDSEFNEVDMMNPGRIDAGWVVNMEGDGDTFTLFEPLAGLQTDFTLQPGNSQHLRMAGVFSFDNIYTCSQVMYIGLILEPGDSEEVANGNWGITENDIRIQPFELNCNPAAIDFFVSDFSLDGQLEDIQIEMNRDTILYLLFNVGVTIPHTVPDIPAEGPLIGAKMYLSEDATIDRNDIDIGYNFTETDLEEMQQKDFIDGQVYQFTQVSFQLPKDPLMKFCGQQVYLGIYLDPYGEWWETDEANNIKHVQITVANCPDGFDLVMRDFEASAVATSGSQLEFELAVDLVTVGPGLQPSAFNDTLQNIYLSVTLYDGTGQDEGGEIRYDSNGVDGFIANLTAPISEPGQAHVSPLNLENIPPIDIPGIQSFCGKSWLMEVKVMFLPDTVDDMNEMNNHFRHHINIICADDQLTLVDIQNVQWPESWWPLSENEVQFTAEVQNLGYSTISADSWLYKLEQFFSLDDILDEDEDVKTNVYEDSEVYEYPGMIAPRAKVKSSMLAGVLQIPTMSMCQDAMADWSNPTMFWRLKPNTPELSLFTGNDIVQYPLDKSMFHCQEQQVDLSLSGFKLEENYKEKIEKLEMFAYELDMSVHKFGGGEIPAASVVDRKDLSIGLYFYLSLDSHLSIDDTKLYYEYTDSQSSILRRGILDEMLDTVVLNIGADNMMINVFEHEQYKKYCGKVNIIAKLENLKSLTVIDPNLVKNVQSVPIFIPCDGDTFQLTGFTLQPLVPFLYSDVDIQVHISAHINQYGEPIIATIDNRANIQLNLYLSEDKYLSYKTDSEVAIVETDDYIKDALSGYIEEDLLIDGEMVVNVPLGACTLPYLILMLNPGVAIDTKDMFPNNNFYVLDISSMLRCSSSAPDIRVDMFSITSLHHTSPHQTSLQDIHLGHHYSFNLQVSVNVPVGMSLGKEDEQLFKFQFYVSLDRVLDDEDYAMDYKGLLQRVYTDGVFTGSSSLILDSTFELLYIPYMLDVGLCGRVYLLAVVDSEKWIEETSEYNNVYPLPVDLLCLHDVFDMTNEAVYPLNPFHKAPALLDLEFTLINLLEMDLIADEFYQPFDIKVYVTNENSDDKLHHDVSPKQWFFTKGRTPFNVDVIPARSATTFNVSGEIDITTACEASIDPILEDHNSLVSYALLVFEVRLGHSSYVNNVVEAVFDNNVYSVSVEVNCEDDSTDLLGSPDKPFSLVSGDLVFGFNPYNFAVRAKVSGLDGGWGVQSNDQPMMFDFLFILEAGGIQQGAFFDTAVHMDVINEKTRATRDIDLSAPETNSGFVITQLEHLYLCNYPGQIKVAAVVDILLQVDETNEDNFNDINTYVTGVSMRPDQCNDDSIDIKLQKFTIDNLQAGTYMPGQELSYTIDILVTTTGNAMFPQKTGLDTNFDMMFVLSNDPIFGGDDLILPFGEMSSEQLKVLQAEIGMKSTVTIDLSGFGLSIPLTKSVYQYCWQHPYLGVHITANNKTEDNMINNIQFYRFILDCGDSVNECDSGVHNCDIHATCTDLPYSIDSLAGAGFQCTCLTGFAGDGFTCVDIDVCAIDDTLCLTIPNSHCLDLAGTHQCICNKGYSEHVDDGYQVCSNINECMESDLPCSEHAECKDTDGSFTCYCKDGFQGDGFNCTDIPDCKEDSCNNKGECIEGVNSFTCDCRDTFSGPACEHTNGGWSEWSAISLTDCSSGCGPGKFYRHRTCDSPAPANGGRYCLWENGISNTLSTDCFIRGCEDDHIKWCDKDPCFADKGGICLYQDKGKSF</sequence>
<dbReference type="CDD" id="cd00054">
    <property type="entry name" value="EGF_CA"/>
    <property type="match status" value="2"/>
</dbReference>
<dbReference type="InterPro" id="IPR024731">
    <property type="entry name" value="NELL2-like_EGF"/>
</dbReference>
<dbReference type="SMART" id="SM00181">
    <property type="entry name" value="EGF"/>
    <property type="match status" value="4"/>
</dbReference>
<dbReference type="SMART" id="SM00179">
    <property type="entry name" value="EGF_CA"/>
    <property type="match status" value="4"/>
</dbReference>
<dbReference type="SUPFAM" id="SSF82895">
    <property type="entry name" value="TSP-1 type 1 repeat"/>
    <property type="match status" value="1"/>
</dbReference>
<evidence type="ECO:0000256" key="2">
    <source>
        <dbReference type="ARBA" id="ARBA00022729"/>
    </source>
</evidence>